<dbReference type="GO" id="GO:0000036">
    <property type="term" value="F:acyl carrier activity"/>
    <property type="evidence" value="ECO:0007669"/>
    <property type="project" value="TreeGrafter"/>
</dbReference>
<reference evidence="16 17" key="1">
    <citation type="submission" date="2019-08" db="EMBL/GenBank/DDBJ databases">
        <authorList>
            <person name="Alioto T."/>
            <person name="Alioto T."/>
            <person name="Gomez Garrido J."/>
        </authorList>
    </citation>
    <scope>NUCLEOTIDE SEQUENCE [LARGE SCALE GENOMIC DNA]</scope>
</reference>
<keyword evidence="8" id="KW-0276">Fatty acid metabolism</keyword>
<comment type="similarity">
    <text evidence="3">Belongs to the acyl carrier protein (ACP) family.</text>
</comment>
<dbReference type="EMBL" id="CABPRJ010000992">
    <property type="protein sequence ID" value="VVC34364.1"/>
    <property type="molecule type" value="Genomic_DNA"/>
</dbReference>
<evidence type="ECO:0000256" key="7">
    <source>
        <dbReference type="ARBA" id="ARBA00022553"/>
    </source>
</evidence>
<name>A0A5E4MWC3_9HEMI</name>
<dbReference type="InterPro" id="IPR009081">
    <property type="entry name" value="PP-bd_ACP"/>
</dbReference>
<keyword evidence="9" id="KW-0809">Transit peptide</keyword>
<comment type="subcellular location">
    <subcellularLocation>
        <location evidence="1">Mitochondrion</location>
    </subcellularLocation>
</comment>
<dbReference type="Pfam" id="PF00550">
    <property type="entry name" value="PP-binding"/>
    <property type="match status" value="1"/>
</dbReference>
<evidence type="ECO:0000256" key="1">
    <source>
        <dbReference type="ARBA" id="ARBA00004173"/>
    </source>
</evidence>
<evidence type="ECO:0000256" key="8">
    <source>
        <dbReference type="ARBA" id="ARBA00022832"/>
    </source>
</evidence>
<evidence type="ECO:0000256" key="3">
    <source>
        <dbReference type="ARBA" id="ARBA00010930"/>
    </source>
</evidence>
<feature type="domain" description="Carrier" evidence="15">
    <location>
        <begin position="74"/>
        <end position="149"/>
    </location>
</feature>
<keyword evidence="5 14" id="KW-0596">Phosphopantetheine</keyword>
<keyword evidence="11" id="KW-0443">Lipid metabolism</keyword>
<keyword evidence="17" id="KW-1185">Reference proteome</keyword>
<dbReference type="GO" id="GO:0000035">
    <property type="term" value="F:acyl binding"/>
    <property type="evidence" value="ECO:0007669"/>
    <property type="project" value="TreeGrafter"/>
</dbReference>
<dbReference type="PANTHER" id="PTHR20863">
    <property type="entry name" value="ACYL CARRIER PROTEIN"/>
    <property type="match status" value="1"/>
</dbReference>
<keyword evidence="10" id="KW-0249">Electron transport</keyword>
<dbReference type="SUPFAM" id="SSF47336">
    <property type="entry name" value="ACP-like"/>
    <property type="match status" value="1"/>
</dbReference>
<dbReference type="AlphaFoldDB" id="A0A5E4MWC3"/>
<evidence type="ECO:0000256" key="10">
    <source>
        <dbReference type="ARBA" id="ARBA00022982"/>
    </source>
</evidence>
<evidence type="ECO:0000256" key="11">
    <source>
        <dbReference type="ARBA" id="ARBA00023098"/>
    </source>
</evidence>
<evidence type="ECO:0000313" key="17">
    <source>
        <dbReference type="Proteomes" id="UP000325440"/>
    </source>
</evidence>
<comment type="function">
    <text evidence="14">Carrier of the growing fatty acid chain in fatty acid biosynthesis.</text>
</comment>
<dbReference type="GO" id="GO:0005739">
    <property type="term" value="C:mitochondrion"/>
    <property type="evidence" value="ECO:0007669"/>
    <property type="project" value="UniProtKB-SubCell"/>
</dbReference>
<evidence type="ECO:0000256" key="13">
    <source>
        <dbReference type="ARBA" id="ARBA00023160"/>
    </source>
</evidence>
<dbReference type="HAMAP" id="MF_01217">
    <property type="entry name" value="Acyl_carrier"/>
    <property type="match status" value="1"/>
</dbReference>
<dbReference type="InterPro" id="IPR003231">
    <property type="entry name" value="ACP"/>
</dbReference>
<keyword evidence="6 14" id="KW-0444">Lipid biosynthesis</keyword>
<evidence type="ECO:0000259" key="15">
    <source>
        <dbReference type="PROSITE" id="PS50075"/>
    </source>
</evidence>
<accession>A0A5E4MWC3</accession>
<dbReference type="NCBIfam" id="TIGR00517">
    <property type="entry name" value="acyl_carrier"/>
    <property type="match status" value="1"/>
</dbReference>
<evidence type="ECO:0000256" key="2">
    <source>
        <dbReference type="ARBA" id="ARBA00005194"/>
    </source>
</evidence>
<keyword evidence="13 14" id="KW-0275">Fatty acid biosynthesis</keyword>
<evidence type="ECO:0000256" key="12">
    <source>
        <dbReference type="ARBA" id="ARBA00023128"/>
    </source>
</evidence>
<keyword evidence="4" id="KW-0813">Transport</keyword>
<dbReference type="PANTHER" id="PTHR20863:SF28">
    <property type="entry name" value="ACYL CARRIER PROTEIN, MITOCHONDRIAL"/>
    <property type="match status" value="1"/>
</dbReference>
<proteinExistence type="inferred from homology"/>
<evidence type="ECO:0000313" key="16">
    <source>
        <dbReference type="EMBL" id="VVC34364.1"/>
    </source>
</evidence>
<dbReference type="Gene3D" id="1.10.1200.10">
    <property type="entry name" value="ACP-like"/>
    <property type="match status" value="1"/>
</dbReference>
<protein>
    <recommendedName>
        <fullName evidence="14">Acyl carrier protein</fullName>
    </recommendedName>
</protein>
<evidence type="ECO:0000256" key="14">
    <source>
        <dbReference type="RuleBase" id="RU000722"/>
    </source>
</evidence>
<dbReference type="FunFam" id="1.10.1200.10:FF:000003">
    <property type="entry name" value="Acyl carrier protein"/>
    <property type="match status" value="1"/>
</dbReference>
<evidence type="ECO:0000256" key="4">
    <source>
        <dbReference type="ARBA" id="ARBA00022448"/>
    </source>
</evidence>
<keyword evidence="7" id="KW-0597">Phosphoprotein</keyword>
<dbReference type="InterPro" id="IPR036736">
    <property type="entry name" value="ACP-like_sf"/>
</dbReference>
<sequence>MASLGKILRSSFFTTNTCLRTVNHYPICAAKLRFSQTVNYSTNIIQTFKVPATVRCGGRWYSDTTTTVNRLNAVEVETRVLKVCKAYDKVTTDKLSLESHFINDLGLDSLDHVEVIMAIEDEFGFEIPDEDAEKLHRPKDIVQYVCDREDIYD</sequence>
<organism evidence="16 17">
    <name type="scientific">Cinara cedri</name>
    <dbReference type="NCBI Taxonomy" id="506608"/>
    <lineage>
        <taxon>Eukaryota</taxon>
        <taxon>Metazoa</taxon>
        <taxon>Ecdysozoa</taxon>
        <taxon>Arthropoda</taxon>
        <taxon>Hexapoda</taxon>
        <taxon>Insecta</taxon>
        <taxon>Pterygota</taxon>
        <taxon>Neoptera</taxon>
        <taxon>Paraneoptera</taxon>
        <taxon>Hemiptera</taxon>
        <taxon>Sternorrhyncha</taxon>
        <taxon>Aphidomorpha</taxon>
        <taxon>Aphidoidea</taxon>
        <taxon>Aphididae</taxon>
        <taxon>Lachninae</taxon>
        <taxon>Cinara</taxon>
    </lineage>
</organism>
<gene>
    <name evidence="16" type="ORF">CINCED_3A017843</name>
</gene>
<dbReference type="NCBIfam" id="NF002148">
    <property type="entry name" value="PRK00982.1-2"/>
    <property type="match status" value="1"/>
</dbReference>
<evidence type="ECO:0000256" key="6">
    <source>
        <dbReference type="ARBA" id="ARBA00022516"/>
    </source>
</evidence>
<keyword evidence="12" id="KW-0496">Mitochondrion</keyword>
<dbReference type="Proteomes" id="UP000325440">
    <property type="component" value="Unassembled WGS sequence"/>
</dbReference>
<dbReference type="PROSITE" id="PS50075">
    <property type="entry name" value="CARRIER"/>
    <property type="match status" value="1"/>
</dbReference>
<evidence type="ECO:0000256" key="5">
    <source>
        <dbReference type="ARBA" id="ARBA00022450"/>
    </source>
</evidence>
<comment type="pathway">
    <text evidence="2">Lipid metabolism; fatty acid biosynthesis.</text>
</comment>
<evidence type="ECO:0000256" key="9">
    <source>
        <dbReference type="ARBA" id="ARBA00022946"/>
    </source>
</evidence>
<dbReference type="OrthoDB" id="448946at2759"/>